<dbReference type="Proteomes" id="UP000242877">
    <property type="component" value="Unassembled WGS sequence"/>
</dbReference>
<dbReference type="VEuPathDB" id="FungiDB:AAP_01731"/>
<name>A0A168AVZ5_9EURO</name>
<dbReference type="EMBL" id="AZGZ01000006">
    <property type="protein sequence ID" value="KZZ94431.1"/>
    <property type="molecule type" value="Genomic_DNA"/>
</dbReference>
<dbReference type="PANTHER" id="PTHR12905:SF16">
    <property type="entry name" value="SER_THR PROTEIN PHOSPHATASE FAMILY PROTEIN (AFU_ORTHOLOGUE AFUA_1G06000)"/>
    <property type="match status" value="1"/>
</dbReference>
<dbReference type="Gene3D" id="3.60.21.10">
    <property type="match status" value="1"/>
</dbReference>
<gene>
    <name evidence="2" type="ORF">AAP_01731</name>
</gene>
<evidence type="ECO:0000259" key="1">
    <source>
        <dbReference type="Pfam" id="PF00149"/>
    </source>
</evidence>
<evidence type="ECO:0000313" key="2">
    <source>
        <dbReference type="EMBL" id="KZZ94431.1"/>
    </source>
</evidence>
<evidence type="ECO:0000313" key="3">
    <source>
        <dbReference type="Proteomes" id="UP000242877"/>
    </source>
</evidence>
<proteinExistence type="predicted"/>
<dbReference type="InterPro" id="IPR051693">
    <property type="entry name" value="UPF0046_metallophosphoest"/>
</dbReference>
<feature type="domain" description="Calcineurin-like phosphoesterase" evidence="1">
    <location>
        <begin position="20"/>
        <end position="237"/>
    </location>
</feature>
<accession>A0A168AVZ5</accession>
<organism evidence="2 3">
    <name type="scientific">Ascosphaera apis ARSEF 7405</name>
    <dbReference type="NCBI Taxonomy" id="392613"/>
    <lineage>
        <taxon>Eukaryota</taxon>
        <taxon>Fungi</taxon>
        <taxon>Dikarya</taxon>
        <taxon>Ascomycota</taxon>
        <taxon>Pezizomycotina</taxon>
        <taxon>Eurotiomycetes</taxon>
        <taxon>Eurotiomycetidae</taxon>
        <taxon>Onygenales</taxon>
        <taxon>Ascosphaeraceae</taxon>
        <taxon>Ascosphaera</taxon>
    </lineage>
</organism>
<reference evidence="2 3" key="1">
    <citation type="journal article" date="2016" name="Genome Biol. Evol.">
        <title>Divergent and convergent evolution of fungal pathogenicity.</title>
        <authorList>
            <person name="Shang Y."/>
            <person name="Xiao G."/>
            <person name="Zheng P."/>
            <person name="Cen K."/>
            <person name="Zhan S."/>
            <person name="Wang C."/>
        </authorList>
    </citation>
    <scope>NUCLEOTIDE SEQUENCE [LARGE SCALE GENOMIC DNA]</scope>
    <source>
        <strain evidence="2 3">ARSEF 7405</strain>
    </source>
</reference>
<dbReference type="SUPFAM" id="SSF56300">
    <property type="entry name" value="Metallo-dependent phosphatases"/>
    <property type="match status" value="1"/>
</dbReference>
<dbReference type="PANTHER" id="PTHR12905">
    <property type="entry name" value="METALLOPHOSPHOESTERASE"/>
    <property type="match status" value="1"/>
</dbReference>
<keyword evidence="3" id="KW-1185">Reference proteome</keyword>
<sequence>MSTPATSTSTATPATTRRVRIVCISDTHNASPKHGAFKLPRGDILIHAGDLTNQGTYRELAEVVDWIADAEGFQAKVMIAGNHDLTLEKDYYEQVGFKFNNRNPQTPDNCIRLLRETASQKGITYLQHESHRITITHPSENGSKQTSTLNFFGSPWIPSCGPWAFSYRSPDTRTEELDLKVKELWAQIPDDTDVLVTHGPPAGHCDVNPSGLVGCKVLAERVRQVRPLLHVFGHVHAGRGYERVRWDEKDEDGREVVEASEITGKAGDGKTQGIVDLTGRRKDDKGVFGRKIQNGLRSGRRETCFINPAIKSGVGAAGQWNAPIVVEVDLPVD</sequence>
<dbReference type="CDD" id="cd07379">
    <property type="entry name" value="MPP_239FB"/>
    <property type="match status" value="1"/>
</dbReference>
<dbReference type="AlphaFoldDB" id="A0A168AVZ5"/>
<comment type="caution">
    <text evidence="2">The sequence shown here is derived from an EMBL/GenBank/DDBJ whole genome shotgun (WGS) entry which is preliminary data.</text>
</comment>
<dbReference type="OrthoDB" id="630188at2759"/>
<dbReference type="Pfam" id="PF00149">
    <property type="entry name" value="Metallophos"/>
    <property type="match status" value="1"/>
</dbReference>
<protein>
    <submittedName>
        <fullName evidence="2">Ser/Thr protein phosphatase</fullName>
    </submittedName>
</protein>
<dbReference type="InterPro" id="IPR004843">
    <property type="entry name" value="Calcineurin-like_PHP"/>
</dbReference>
<dbReference type="GO" id="GO:0016787">
    <property type="term" value="F:hydrolase activity"/>
    <property type="evidence" value="ECO:0007669"/>
    <property type="project" value="InterPro"/>
</dbReference>
<dbReference type="InterPro" id="IPR029052">
    <property type="entry name" value="Metallo-depent_PP-like"/>
</dbReference>